<dbReference type="GeneID" id="36404104"/>
<reference evidence="2" key="1">
    <citation type="submission" date="2014-09" db="EMBL/GenBank/DDBJ databases">
        <authorList>
            <person name="Sharma Rahul"/>
            <person name="Thines Marco"/>
        </authorList>
    </citation>
    <scope>NUCLEOTIDE SEQUENCE [LARGE SCALE GENOMIC DNA]</scope>
</reference>
<dbReference type="EMBL" id="CCYD01000033">
    <property type="protein sequence ID" value="CEG35237.1"/>
    <property type="molecule type" value="Genomic_DNA"/>
</dbReference>
<name>A0A0P1A4X8_PLAHL</name>
<sequence length="104" mass="11773">MYKCEPGTRTEKKRLGFAVFRGRPCETKQLNVVVYAPLNDDGCCRNEETQALMLKKHLCNCLTAKLSHQHQVMYLLNRTLDLHGYIAGILITCGIGVSCNTREQ</sequence>
<keyword evidence="2" id="KW-1185">Reference proteome</keyword>
<dbReference type="Proteomes" id="UP000054928">
    <property type="component" value="Unassembled WGS sequence"/>
</dbReference>
<protein>
    <submittedName>
        <fullName evidence="1">Uncharacterized protein</fullName>
    </submittedName>
</protein>
<dbReference type="RefSeq" id="XP_024571606.1">
    <property type="nucleotide sequence ID" value="XM_024721948.1"/>
</dbReference>
<evidence type="ECO:0000313" key="2">
    <source>
        <dbReference type="Proteomes" id="UP000054928"/>
    </source>
</evidence>
<organism evidence="1 2">
    <name type="scientific">Plasmopara halstedii</name>
    <name type="common">Downy mildew of sunflower</name>
    <dbReference type="NCBI Taxonomy" id="4781"/>
    <lineage>
        <taxon>Eukaryota</taxon>
        <taxon>Sar</taxon>
        <taxon>Stramenopiles</taxon>
        <taxon>Oomycota</taxon>
        <taxon>Peronosporomycetes</taxon>
        <taxon>Peronosporales</taxon>
        <taxon>Peronosporaceae</taxon>
        <taxon>Plasmopara</taxon>
    </lineage>
</organism>
<evidence type="ECO:0000313" key="1">
    <source>
        <dbReference type="EMBL" id="CEG35237.1"/>
    </source>
</evidence>
<proteinExistence type="predicted"/>
<dbReference type="AlphaFoldDB" id="A0A0P1A4X8"/>
<accession>A0A0P1A4X8</accession>